<keyword evidence="9" id="KW-1133">Transmembrane helix</keyword>
<keyword evidence="12" id="KW-1185">Reference proteome</keyword>
<dbReference type="Gene3D" id="3.60.10.10">
    <property type="entry name" value="Endonuclease/exonuclease/phosphatase"/>
    <property type="match status" value="1"/>
</dbReference>
<keyword evidence="4" id="KW-0479">Metal-binding</keyword>
<evidence type="ECO:0000256" key="2">
    <source>
        <dbReference type="ARBA" id="ARBA00001946"/>
    </source>
</evidence>
<keyword evidence="9" id="KW-0812">Transmembrane</keyword>
<dbReference type="GO" id="GO:0004527">
    <property type="term" value="F:exonuclease activity"/>
    <property type="evidence" value="ECO:0007669"/>
    <property type="project" value="UniProtKB-KW"/>
</dbReference>
<evidence type="ECO:0000313" key="12">
    <source>
        <dbReference type="Proteomes" id="UP000199595"/>
    </source>
</evidence>
<evidence type="ECO:0000256" key="5">
    <source>
        <dbReference type="ARBA" id="ARBA00022763"/>
    </source>
</evidence>
<keyword evidence="11" id="KW-0255">Endonuclease</keyword>
<dbReference type="EMBL" id="FNNJ01000010">
    <property type="protein sequence ID" value="SDX84301.1"/>
    <property type="molecule type" value="Genomic_DNA"/>
</dbReference>
<accession>A0A1H3EZX7</accession>
<proteinExistence type="predicted"/>
<feature type="transmembrane region" description="Helical" evidence="9">
    <location>
        <begin position="68"/>
        <end position="86"/>
    </location>
</feature>
<evidence type="ECO:0000256" key="9">
    <source>
        <dbReference type="SAM" id="Phobius"/>
    </source>
</evidence>
<dbReference type="AlphaFoldDB" id="A0A1H3EZX7"/>
<dbReference type="InterPro" id="IPR036691">
    <property type="entry name" value="Endo/exonu/phosph_ase_sf"/>
</dbReference>
<keyword evidence="6 11" id="KW-0378">Hydrolase</keyword>
<evidence type="ECO:0000256" key="6">
    <source>
        <dbReference type="ARBA" id="ARBA00022801"/>
    </source>
</evidence>
<evidence type="ECO:0000256" key="7">
    <source>
        <dbReference type="ARBA" id="ARBA00022842"/>
    </source>
</evidence>
<evidence type="ECO:0000256" key="3">
    <source>
        <dbReference type="ARBA" id="ARBA00022722"/>
    </source>
</evidence>
<evidence type="ECO:0000313" key="11">
    <source>
        <dbReference type="EMBL" id="SDX84301.1"/>
    </source>
</evidence>
<keyword evidence="11" id="KW-0269">Exonuclease</keyword>
<keyword evidence="8" id="KW-0234">DNA repair</keyword>
<evidence type="ECO:0000259" key="10">
    <source>
        <dbReference type="Pfam" id="PF03372"/>
    </source>
</evidence>
<dbReference type="GO" id="GO:0006281">
    <property type="term" value="P:DNA repair"/>
    <property type="evidence" value="ECO:0007669"/>
    <property type="project" value="UniProtKB-KW"/>
</dbReference>
<organism evidence="11 12">
    <name type="scientific">Lutibacter oricola</name>
    <dbReference type="NCBI Taxonomy" id="762486"/>
    <lineage>
        <taxon>Bacteria</taxon>
        <taxon>Pseudomonadati</taxon>
        <taxon>Bacteroidota</taxon>
        <taxon>Flavobacteriia</taxon>
        <taxon>Flavobacteriales</taxon>
        <taxon>Flavobacteriaceae</taxon>
        <taxon>Lutibacter</taxon>
    </lineage>
</organism>
<dbReference type="InterPro" id="IPR005135">
    <property type="entry name" value="Endo/exonuclease/phosphatase"/>
</dbReference>
<dbReference type="Pfam" id="PF03372">
    <property type="entry name" value="Exo_endo_phos"/>
    <property type="match status" value="1"/>
</dbReference>
<keyword evidence="9" id="KW-0472">Membrane</keyword>
<sequence length="339" mass="39653">MKKLSLLDKLLFFVNSLLATLLILSYLTYFISPNSISLISIISLSVPFLILINLIFAIYWLIKLKKQFLLSLFVLLIGFPYLTKFYNISEKKILLESDTKIMSYNVRMFNKYKNIKEEGVDKKIIDFITNKQPDILCLQEYSNDKKSILKFPYRYTFSKKKSIFGQAIYTRYKILNKGSLNFSSPTNNNAIFVDILKGKDTIRIYNVHLQSLQINPQKEELTKENGEKLRKRVEKAFKIQANQIELLKLHMAKSNLKTIICGDFNNNAFSWAYHQLKENKNDAFEEAGKGFGKTYDFPFPFRIDFILTDESFPVNNFKTYPVKYSDHNPIMARISFNNN</sequence>
<protein>
    <submittedName>
        <fullName evidence="11">Metal-dependent hydrolase, endonuclease/exonuclease/phosphatase family</fullName>
    </submittedName>
</protein>
<dbReference type="STRING" id="762486.SAMN05444411_11075"/>
<keyword evidence="5" id="KW-0227">DNA damage</keyword>
<dbReference type="OrthoDB" id="635146at2"/>
<dbReference type="InterPro" id="IPR051547">
    <property type="entry name" value="TDP2-like"/>
</dbReference>
<feature type="domain" description="Endonuclease/exonuclease/phosphatase" evidence="10">
    <location>
        <begin position="102"/>
        <end position="327"/>
    </location>
</feature>
<evidence type="ECO:0000256" key="4">
    <source>
        <dbReference type="ARBA" id="ARBA00022723"/>
    </source>
</evidence>
<dbReference type="RefSeq" id="WP_090125264.1">
    <property type="nucleotide sequence ID" value="NZ_FNNJ01000010.1"/>
</dbReference>
<dbReference type="PANTHER" id="PTHR15822">
    <property type="entry name" value="TRAF AND TNF RECEPTOR-ASSOCIATED PROTEIN"/>
    <property type="match status" value="1"/>
</dbReference>
<comment type="cofactor">
    <cofactor evidence="2">
        <name>Mg(2+)</name>
        <dbReference type="ChEBI" id="CHEBI:18420"/>
    </cofactor>
</comment>
<evidence type="ECO:0000256" key="8">
    <source>
        <dbReference type="ARBA" id="ARBA00023204"/>
    </source>
</evidence>
<name>A0A1H3EZX7_9FLAO</name>
<feature type="transmembrane region" description="Helical" evidence="9">
    <location>
        <begin position="38"/>
        <end position="61"/>
    </location>
</feature>
<dbReference type="GO" id="GO:0004519">
    <property type="term" value="F:endonuclease activity"/>
    <property type="evidence" value="ECO:0007669"/>
    <property type="project" value="UniProtKB-KW"/>
</dbReference>
<dbReference type="PANTHER" id="PTHR15822:SF4">
    <property type="entry name" value="TYROSYL-DNA PHOSPHODIESTERASE 2"/>
    <property type="match status" value="1"/>
</dbReference>
<dbReference type="SUPFAM" id="SSF56219">
    <property type="entry name" value="DNase I-like"/>
    <property type="match status" value="1"/>
</dbReference>
<evidence type="ECO:0000256" key="1">
    <source>
        <dbReference type="ARBA" id="ARBA00001936"/>
    </source>
</evidence>
<keyword evidence="3" id="KW-0540">Nuclease</keyword>
<dbReference type="CDD" id="cd09084">
    <property type="entry name" value="EEP-2"/>
    <property type="match status" value="1"/>
</dbReference>
<feature type="transmembrane region" description="Helical" evidence="9">
    <location>
        <begin position="12"/>
        <end position="32"/>
    </location>
</feature>
<reference evidence="11 12" key="1">
    <citation type="submission" date="2016-10" db="EMBL/GenBank/DDBJ databases">
        <authorList>
            <person name="de Groot N.N."/>
        </authorList>
    </citation>
    <scope>NUCLEOTIDE SEQUENCE [LARGE SCALE GENOMIC DNA]</scope>
    <source>
        <strain evidence="11 12">DSM 24956</strain>
    </source>
</reference>
<dbReference type="Proteomes" id="UP000199595">
    <property type="component" value="Unassembled WGS sequence"/>
</dbReference>
<keyword evidence="7" id="KW-0460">Magnesium</keyword>
<comment type="cofactor">
    <cofactor evidence="1">
        <name>Mn(2+)</name>
        <dbReference type="ChEBI" id="CHEBI:29035"/>
    </cofactor>
</comment>
<dbReference type="GO" id="GO:0046872">
    <property type="term" value="F:metal ion binding"/>
    <property type="evidence" value="ECO:0007669"/>
    <property type="project" value="UniProtKB-KW"/>
</dbReference>
<gene>
    <name evidence="11" type="ORF">SAMN05444411_11075</name>
</gene>